<dbReference type="PROSITE" id="PS50894">
    <property type="entry name" value="HPT"/>
    <property type="match status" value="1"/>
</dbReference>
<feature type="compositionally biased region" description="Pro residues" evidence="15">
    <location>
        <begin position="471"/>
        <end position="481"/>
    </location>
</feature>
<evidence type="ECO:0000256" key="15">
    <source>
        <dbReference type="SAM" id="MobiDB-lite"/>
    </source>
</evidence>
<evidence type="ECO:0000256" key="5">
    <source>
        <dbReference type="ARBA" id="ARBA00022553"/>
    </source>
</evidence>
<reference evidence="20 21" key="1">
    <citation type="submission" date="2024-04" db="EMBL/GenBank/DDBJ databases">
        <title>Novel species of the genus Ideonella isolated from streams.</title>
        <authorList>
            <person name="Lu H."/>
        </authorList>
    </citation>
    <scope>NUCLEOTIDE SEQUENCE [LARGE SCALE GENOMIC DNA]</scope>
    <source>
        <strain evidence="20 21">DXS22W</strain>
    </source>
</reference>
<dbReference type="Pfam" id="PF00072">
    <property type="entry name" value="Response_reg"/>
    <property type="match status" value="1"/>
</dbReference>
<dbReference type="SUPFAM" id="SSF47384">
    <property type="entry name" value="Homodimeric domain of signal transducing histidine kinase"/>
    <property type="match status" value="1"/>
</dbReference>
<dbReference type="PROSITE" id="PS50110">
    <property type="entry name" value="RESPONSE_REGULATORY"/>
    <property type="match status" value="1"/>
</dbReference>
<dbReference type="SMART" id="SM00388">
    <property type="entry name" value="HisKA"/>
    <property type="match status" value="1"/>
</dbReference>
<dbReference type="SMART" id="SM00448">
    <property type="entry name" value="REC"/>
    <property type="match status" value="1"/>
</dbReference>
<dbReference type="InterPro" id="IPR003661">
    <property type="entry name" value="HisK_dim/P_dom"/>
</dbReference>
<comment type="catalytic activity">
    <reaction evidence="1">
        <text>ATP + protein L-histidine = ADP + protein N-phospho-L-histidine.</text>
        <dbReference type="EC" id="2.7.13.3"/>
    </reaction>
</comment>
<keyword evidence="21" id="KW-1185">Reference proteome</keyword>
<dbReference type="Pfam" id="PF02518">
    <property type="entry name" value="HATPase_c"/>
    <property type="match status" value="1"/>
</dbReference>
<dbReference type="Gene3D" id="3.30.565.10">
    <property type="entry name" value="Histidine kinase-like ATPase, C-terminal domain"/>
    <property type="match status" value="1"/>
</dbReference>
<dbReference type="InterPro" id="IPR036641">
    <property type="entry name" value="HPT_dom_sf"/>
</dbReference>
<dbReference type="CDD" id="cd16922">
    <property type="entry name" value="HATPase_EvgS-ArcB-TorS-like"/>
    <property type="match status" value="1"/>
</dbReference>
<feature type="compositionally biased region" description="Low complexity" evidence="15">
    <location>
        <begin position="631"/>
        <end position="664"/>
    </location>
</feature>
<sequence length="813" mass="87372">MNTTTGAGRRSPWLLVIGMGLVLAFAAIAFIQYRQVALLSSSVRYDGDNLVWSFFQLESEYLLLRDKLRDAERHPERDDSDTLRFRYELFASRLPLVDPARTRTIVEIGADHERTIAALQAFVAHHDAVLAEGARGPLKPAQLRAVLDELEPLYDPIHDLSLLSNQIVAAQIARRNEAVRDQSQVAIGLTAFQSVLTLAFAMLTARQAAALRRRRGELEQLADHLQQARLEAESASQAKSAFLANMSHELRTPFNGMLGMLAVLERSPLSPEQADQLRTARESATHLLELLNDILDISKLESGRLDMHPEPLALSRLLEEVRVPMAAAAGAKGLAMQVERGADVPAGVVADAKRLKQILFNLVANAVKFTERGQVALRVTRGPAPVGADGLVTLDFEVSDTGIGMDDAMQARLFQRFAQGDTGTARRYGGTGLGLEISRNLARRMGGDITVRSSPGEGSRFTLSLTLRECPPPTDAAPPAPAAADDGGEPPAGTRLRLLVADDHPVNRRVMALLLERMGHEVLLAADGVEALATVQLEHPDLVFMDLHMPVRDGLETTRALRALPPPAGQVPVVALTADAFPETRERALAAGMDHFLSKPVRPEDIERLLVRQFGARWRAAAPLLRSVDAAPPAPQQADTAVQAPPSAAPSQPAIAVSKASTLPAPRPLQPAPPAADAPTATSAATSAAAPRRRYRAADVVAQLDMAIIGEVCVGVSLNGYRTVLEGFFADESGSQAALLAALDAGQAERLRPLAHAIKGSAASLGLRAVNETVRETELHGASWSAEQCAATAQLLRDRLQTARGLLQRMGFL</sequence>
<dbReference type="InterPro" id="IPR036097">
    <property type="entry name" value="HisK_dim/P_sf"/>
</dbReference>
<feature type="region of interest" description="Disordered" evidence="15">
    <location>
        <begin position="631"/>
        <end position="689"/>
    </location>
</feature>
<keyword evidence="10" id="KW-0902">Two-component regulatory system</keyword>
<dbReference type="CDD" id="cd17546">
    <property type="entry name" value="REC_hyHK_CKI1_RcsC-like"/>
    <property type="match status" value="1"/>
</dbReference>
<dbReference type="InterPro" id="IPR004358">
    <property type="entry name" value="Sig_transdc_His_kin-like_C"/>
</dbReference>
<dbReference type="InterPro" id="IPR011006">
    <property type="entry name" value="CheY-like_superfamily"/>
</dbReference>
<feature type="domain" description="Response regulatory" evidence="18">
    <location>
        <begin position="497"/>
        <end position="614"/>
    </location>
</feature>
<dbReference type="GO" id="GO:0005524">
    <property type="term" value="F:ATP binding"/>
    <property type="evidence" value="ECO:0007669"/>
    <property type="project" value="UniProtKB-KW"/>
</dbReference>
<keyword evidence="9 16" id="KW-1133">Transmembrane helix</keyword>
<keyword evidence="14" id="KW-0175">Coiled coil</keyword>
<evidence type="ECO:0000256" key="4">
    <source>
        <dbReference type="ARBA" id="ARBA00022475"/>
    </source>
</evidence>
<dbReference type="Gene3D" id="1.10.287.130">
    <property type="match status" value="1"/>
</dbReference>
<dbReference type="RefSeq" id="WP_341409873.1">
    <property type="nucleotide sequence ID" value="NZ_JBBUTH010000003.1"/>
</dbReference>
<dbReference type="SMART" id="SM00387">
    <property type="entry name" value="HATPase_c"/>
    <property type="match status" value="1"/>
</dbReference>
<dbReference type="InterPro" id="IPR003594">
    <property type="entry name" value="HATPase_dom"/>
</dbReference>
<feature type="domain" description="HPt" evidence="19">
    <location>
        <begin position="717"/>
        <end position="813"/>
    </location>
</feature>
<dbReference type="SUPFAM" id="SSF52172">
    <property type="entry name" value="CheY-like"/>
    <property type="match status" value="1"/>
</dbReference>
<evidence type="ECO:0000259" key="17">
    <source>
        <dbReference type="PROSITE" id="PS50109"/>
    </source>
</evidence>
<evidence type="ECO:0000256" key="13">
    <source>
        <dbReference type="PROSITE-ProRule" id="PRU00169"/>
    </source>
</evidence>
<dbReference type="SUPFAM" id="SSF47226">
    <property type="entry name" value="Histidine-containing phosphotransfer domain, HPT domain"/>
    <property type="match status" value="1"/>
</dbReference>
<keyword evidence="6 16" id="KW-0812">Transmembrane</keyword>
<dbReference type="Pfam" id="PF00512">
    <property type="entry name" value="HisKA"/>
    <property type="match status" value="1"/>
</dbReference>
<dbReference type="InterPro" id="IPR008207">
    <property type="entry name" value="Sig_transdc_His_kin_Hpt_dom"/>
</dbReference>
<evidence type="ECO:0000256" key="14">
    <source>
        <dbReference type="SAM" id="Coils"/>
    </source>
</evidence>
<dbReference type="Gene3D" id="3.40.50.2300">
    <property type="match status" value="1"/>
</dbReference>
<keyword evidence="11 16" id="KW-0472">Membrane</keyword>
<feature type="coiled-coil region" evidence="14">
    <location>
        <begin position="208"/>
        <end position="238"/>
    </location>
</feature>
<feature type="modified residue" description="4-aspartylphosphate" evidence="13">
    <location>
        <position position="546"/>
    </location>
</feature>
<evidence type="ECO:0000256" key="8">
    <source>
        <dbReference type="ARBA" id="ARBA00022840"/>
    </source>
</evidence>
<protein>
    <recommendedName>
        <fullName evidence="3">histidine kinase</fullName>
        <ecNumber evidence="3">2.7.13.3</ecNumber>
    </recommendedName>
</protein>
<comment type="caution">
    <text evidence="20">The sequence shown here is derived from an EMBL/GenBank/DDBJ whole genome shotgun (WGS) entry which is preliminary data.</text>
</comment>
<name>A0ABU9CGZ4_9BURK</name>
<feature type="region of interest" description="Disordered" evidence="15">
    <location>
        <begin position="471"/>
        <end position="493"/>
    </location>
</feature>
<dbReference type="InterPro" id="IPR001789">
    <property type="entry name" value="Sig_transdc_resp-reg_receiver"/>
</dbReference>
<feature type="domain" description="Histidine kinase" evidence="17">
    <location>
        <begin position="245"/>
        <end position="469"/>
    </location>
</feature>
<feature type="compositionally biased region" description="Low complexity" evidence="15">
    <location>
        <begin position="482"/>
        <end position="493"/>
    </location>
</feature>
<evidence type="ECO:0000256" key="7">
    <source>
        <dbReference type="ARBA" id="ARBA00022741"/>
    </source>
</evidence>
<keyword evidence="5 13" id="KW-0597">Phosphoprotein</keyword>
<dbReference type="PRINTS" id="PR00344">
    <property type="entry name" value="BCTRLSENSOR"/>
</dbReference>
<evidence type="ECO:0000256" key="6">
    <source>
        <dbReference type="ARBA" id="ARBA00022692"/>
    </source>
</evidence>
<evidence type="ECO:0000256" key="10">
    <source>
        <dbReference type="ARBA" id="ARBA00023012"/>
    </source>
</evidence>
<comment type="subcellular location">
    <subcellularLocation>
        <location evidence="2">Cell membrane</location>
        <topology evidence="2">Multi-pass membrane protein</topology>
    </subcellularLocation>
</comment>
<evidence type="ECO:0000259" key="18">
    <source>
        <dbReference type="PROSITE" id="PS50110"/>
    </source>
</evidence>
<evidence type="ECO:0000256" key="11">
    <source>
        <dbReference type="ARBA" id="ARBA00023136"/>
    </source>
</evidence>
<accession>A0ABU9CGZ4</accession>
<dbReference type="PROSITE" id="PS50109">
    <property type="entry name" value="HIS_KIN"/>
    <property type="match status" value="1"/>
</dbReference>
<proteinExistence type="predicted"/>
<keyword evidence="8 20" id="KW-0067">ATP-binding</keyword>
<keyword evidence="4" id="KW-1003">Cell membrane</keyword>
<keyword evidence="7" id="KW-0547">Nucleotide-binding</keyword>
<feature type="compositionally biased region" description="Pro residues" evidence="15">
    <location>
        <begin position="665"/>
        <end position="676"/>
    </location>
</feature>
<feature type="modified residue" description="Phosphohistidine" evidence="12">
    <location>
        <position position="756"/>
    </location>
</feature>
<gene>
    <name evidence="20" type="ORF">AACH10_08145</name>
</gene>
<evidence type="ECO:0000259" key="19">
    <source>
        <dbReference type="PROSITE" id="PS50894"/>
    </source>
</evidence>
<evidence type="ECO:0000256" key="12">
    <source>
        <dbReference type="PROSITE-ProRule" id="PRU00110"/>
    </source>
</evidence>
<evidence type="ECO:0000256" key="2">
    <source>
        <dbReference type="ARBA" id="ARBA00004651"/>
    </source>
</evidence>
<organism evidence="20 21">
    <name type="scientific">Pseudaquabacterium inlustre</name>
    <dbReference type="NCBI Taxonomy" id="2984192"/>
    <lineage>
        <taxon>Bacteria</taxon>
        <taxon>Pseudomonadati</taxon>
        <taxon>Pseudomonadota</taxon>
        <taxon>Betaproteobacteria</taxon>
        <taxon>Burkholderiales</taxon>
        <taxon>Sphaerotilaceae</taxon>
        <taxon>Pseudaquabacterium</taxon>
    </lineage>
</organism>
<dbReference type="InterPro" id="IPR036890">
    <property type="entry name" value="HATPase_C_sf"/>
</dbReference>
<evidence type="ECO:0000256" key="3">
    <source>
        <dbReference type="ARBA" id="ARBA00012438"/>
    </source>
</evidence>
<dbReference type="Pfam" id="PF01627">
    <property type="entry name" value="Hpt"/>
    <property type="match status" value="1"/>
</dbReference>
<dbReference type="EMBL" id="JBBUTH010000003">
    <property type="protein sequence ID" value="MEK8050206.1"/>
    <property type="molecule type" value="Genomic_DNA"/>
</dbReference>
<dbReference type="EC" id="2.7.13.3" evidence="3"/>
<evidence type="ECO:0000256" key="16">
    <source>
        <dbReference type="SAM" id="Phobius"/>
    </source>
</evidence>
<dbReference type="CDD" id="cd00082">
    <property type="entry name" value="HisKA"/>
    <property type="match status" value="1"/>
</dbReference>
<evidence type="ECO:0000313" key="20">
    <source>
        <dbReference type="EMBL" id="MEK8050206.1"/>
    </source>
</evidence>
<evidence type="ECO:0000256" key="9">
    <source>
        <dbReference type="ARBA" id="ARBA00022989"/>
    </source>
</evidence>
<dbReference type="Proteomes" id="UP001365405">
    <property type="component" value="Unassembled WGS sequence"/>
</dbReference>
<dbReference type="PANTHER" id="PTHR45339">
    <property type="entry name" value="HYBRID SIGNAL TRANSDUCTION HISTIDINE KINASE J"/>
    <property type="match status" value="1"/>
</dbReference>
<evidence type="ECO:0000313" key="21">
    <source>
        <dbReference type="Proteomes" id="UP001365405"/>
    </source>
</evidence>
<dbReference type="Gene3D" id="1.20.120.160">
    <property type="entry name" value="HPT domain"/>
    <property type="match status" value="1"/>
</dbReference>
<evidence type="ECO:0000256" key="1">
    <source>
        <dbReference type="ARBA" id="ARBA00000085"/>
    </source>
</evidence>
<dbReference type="PANTHER" id="PTHR45339:SF1">
    <property type="entry name" value="HYBRID SIGNAL TRANSDUCTION HISTIDINE KINASE J"/>
    <property type="match status" value="1"/>
</dbReference>
<dbReference type="SUPFAM" id="SSF55874">
    <property type="entry name" value="ATPase domain of HSP90 chaperone/DNA topoisomerase II/histidine kinase"/>
    <property type="match status" value="1"/>
</dbReference>
<feature type="compositionally biased region" description="Low complexity" evidence="15">
    <location>
        <begin position="677"/>
        <end position="689"/>
    </location>
</feature>
<feature type="transmembrane region" description="Helical" evidence="16">
    <location>
        <begin position="12"/>
        <end position="33"/>
    </location>
</feature>
<dbReference type="InterPro" id="IPR005467">
    <property type="entry name" value="His_kinase_dom"/>
</dbReference>